<protein>
    <submittedName>
        <fullName evidence="2">Carboxymuconolactone decarboxylase family protein</fullName>
    </submittedName>
</protein>
<dbReference type="Gene3D" id="1.20.1290.10">
    <property type="entry name" value="AhpD-like"/>
    <property type="match status" value="1"/>
</dbReference>
<proteinExistence type="predicted"/>
<name>A0ABW1YGD3_9GAMM</name>
<sequence length="159" mass="17750">MGTRANHFETVPDLIKSLQAASLALEKTSIDPQIKYLIDIRASQLNKCTFCVDMHVKQAKIKGEEEIRLYHVPVWRESPLFSAKEKAALALTEALTDIARDGIDDELYGYVSEHFTEKEISEITVAIGLINMWNRLQILSGMEPGALDEAYGLKKAGLS</sequence>
<accession>A0ABW1YGD3</accession>
<dbReference type="RefSeq" id="WP_193193042.1">
    <property type="nucleotide sequence ID" value="NZ_JACZFR010000037.1"/>
</dbReference>
<evidence type="ECO:0000259" key="1">
    <source>
        <dbReference type="Pfam" id="PF02627"/>
    </source>
</evidence>
<organism evidence="2 3">
    <name type="scientific">Microbulbifer taiwanensis</name>
    <dbReference type="NCBI Taxonomy" id="986746"/>
    <lineage>
        <taxon>Bacteria</taxon>
        <taxon>Pseudomonadati</taxon>
        <taxon>Pseudomonadota</taxon>
        <taxon>Gammaproteobacteria</taxon>
        <taxon>Cellvibrionales</taxon>
        <taxon>Microbulbiferaceae</taxon>
        <taxon>Microbulbifer</taxon>
    </lineage>
</organism>
<gene>
    <name evidence="2" type="ORF">ACFQBM_01065</name>
</gene>
<evidence type="ECO:0000313" key="2">
    <source>
        <dbReference type="EMBL" id="MFC6631846.1"/>
    </source>
</evidence>
<dbReference type="SUPFAM" id="SSF69118">
    <property type="entry name" value="AhpD-like"/>
    <property type="match status" value="1"/>
</dbReference>
<dbReference type="InterPro" id="IPR029032">
    <property type="entry name" value="AhpD-like"/>
</dbReference>
<dbReference type="InterPro" id="IPR003779">
    <property type="entry name" value="CMD-like"/>
</dbReference>
<dbReference type="InterPro" id="IPR004675">
    <property type="entry name" value="AhpD_core"/>
</dbReference>
<evidence type="ECO:0000313" key="3">
    <source>
        <dbReference type="Proteomes" id="UP001596425"/>
    </source>
</evidence>
<feature type="domain" description="Carboxymuconolactone decarboxylase-like" evidence="1">
    <location>
        <begin position="20"/>
        <end position="93"/>
    </location>
</feature>
<dbReference type="EMBL" id="JBHSVR010000001">
    <property type="protein sequence ID" value="MFC6631846.1"/>
    <property type="molecule type" value="Genomic_DNA"/>
</dbReference>
<dbReference type="Proteomes" id="UP001596425">
    <property type="component" value="Unassembled WGS sequence"/>
</dbReference>
<keyword evidence="3" id="KW-1185">Reference proteome</keyword>
<comment type="caution">
    <text evidence="2">The sequence shown here is derived from an EMBL/GenBank/DDBJ whole genome shotgun (WGS) entry which is preliminary data.</text>
</comment>
<dbReference type="NCBIfam" id="TIGR00778">
    <property type="entry name" value="ahpD_dom"/>
    <property type="match status" value="1"/>
</dbReference>
<dbReference type="Pfam" id="PF02627">
    <property type="entry name" value="CMD"/>
    <property type="match status" value="1"/>
</dbReference>
<reference evidence="3" key="1">
    <citation type="journal article" date="2019" name="Int. J. Syst. Evol. Microbiol.">
        <title>The Global Catalogue of Microorganisms (GCM) 10K type strain sequencing project: providing services to taxonomists for standard genome sequencing and annotation.</title>
        <authorList>
            <consortium name="The Broad Institute Genomics Platform"/>
            <consortium name="The Broad Institute Genome Sequencing Center for Infectious Disease"/>
            <person name="Wu L."/>
            <person name="Ma J."/>
        </authorList>
    </citation>
    <scope>NUCLEOTIDE SEQUENCE [LARGE SCALE GENOMIC DNA]</scope>
    <source>
        <strain evidence="3">CGMCC 1.13718</strain>
    </source>
</reference>
<dbReference type="PANTHER" id="PTHR34846:SF10">
    <property type="entry name" value="CYTOPLASMIC PROTEIN"/>
    <property type="match status" value="1"/>
</dbReference>
<dbReference type="PANTHER" id="PTHR34846">
    <property type="entry name" value="4-CARBOXYMUCONOLACTONE DECARBOXYLASE FAMILY PROTEIN (AFU_ORTHOLOGUE AFUA_6G11590)"/>
    <property type="match status" value="1"/>
</dbReference>